<dbReference type="OrthoDB" id="5105790at2759"/>
<organism evidence="2 3">
    <name type="scientific">Fusarium acutatum</name>
    <dbReference type="NCBI Taxonomy" id="78861"/>
    <lineage>
        <taxon>Eukaryota</taxon>
        <taxon>Fungi</taxon>
        <taxon>Dikarya</taxon>
        <taxon>Ascomycota</taxon>
        <taxon>Pezizomycotina</taxon>
        <taxon>Sordariomycetes</taxon>
        <taxon>Hypocreomycetidae</taxon>
        <taxon>Hypocreales</taxon>
        <taxon>Nectriaceae</taxon>
        <taxon>Fusarium</taxon>
        <taxon>Fusarium fujikuroi species complex</taxon>
    </lineage>
</organism>
<reference evidence="2 3" key="1">
    <citation type="submission" date="2020-01" db="EMBL/GenBank/DDBJ databases">
        <title>Identification and distribution of gene clusters putatively required for synthesis of sphingolipid metabolism inhibitors in phylogenetically diverse species of the filamentous fungus Fusarium.</title>
        <authorList>
            <person name="Kim H.-S."/>
            <person name="Busman M."/>
            <person name="Brown D.W."/>
            <person name="Divon H."/>
            <person name="Uhlig S."/>
            <person name="Proctor R.H."/>
        </authorList>
    </citation>
    <scope>NUCLEOTIDE SEQUENCE [LARGE SCALE GENOMIC DNA]</scope>
    <source>
        <strain evidence="2 3">NRRL 13308</strain>
    </source>
</reference>
<accession>A0A8H4JP28</accession>
<dbReference type="Proteomes" id="UP000536711">
    <property type="component" value="Unassembled WGS sequence"/>
</dbReference>
<dbReference type="AlphaFoldDB" id="A0A8H4JP28"/>
<keyword evidence="1" id="KW-0175">Coiled coil</keyword>
<keyword evidence="3" id="KW-1185">Reference proteome</keyword>
<protein>
    <submittedName>
        <fullName evidence="2">Uncharacterized protein</fullName>
    </submittedName>
</protein>
<gene>
    <name evidence="2" type="ORF">FACUT_6494</name>
</gene>
<evidence type="ECO:0000256" key="1">
    <source>
        <dbReference type="SAM" id="Coils"/>
    </source>
</evidence>
<feature type="coiled-coil region" evidence="1">
    <location>
        <begin position="48"/>
        <end position="75"/>
    </location>
</feature>
<proteinExistence type="predicted"/>
<comment type="caution">
    <text evidence="2">The sequence shown here is derived from an EMBL/GenBank/DDBJ whole genome shotgun (WGS) entry which is preliminary data.</text>
</comment>
<evidence type="ECO:0000313" key="3">
    <source>
        <dbReference type="Proteomes" id="UP000536711"/>
    </source>
</evidence>
<sequence length="105" mass="12558">MSLALNSAQRIGEQKRIKEHREVLDLGRFFVIYNFQDASWPAYANDLIDHLQESNSELAIENEDLKKNLALAEERQEKYFDFWRCAEEDHFRIILHLQQRYNTAT</sequence>
<name>A0A8H4JP28_9HYPO</name>
<evidence type="ECO:0000313" key="2">
    <source>
        <dbReference type="EMBL" id="KAF4436330.1"/>
    </source>
</evidence>
<dbReference type="EMBL" id="JAADJF010000153">
    <property type="protein sequence ID" value="KAF4436330.1"/>
    <property type="molecule type" value="Genomic_DNA"/>
</dbReference>